<evidence type="ECO:0000259" key="7">
    <source>
        <dbReference type="Pfam" id="PF10277"/>
    </source>
</evidence>
<evidence type="ECO:0000256" key="3">
    <source>
        <dbReference type="ARBA" id="ARBA00022692"/>
    </source>
</evidence>
<evidence type="ECO:0000256" key="4">
    <source>
        <dbReference type="ARBA" id="ARBA00022989"/>
    </source>
</evidence>
<dbReference type="RefSeq" id="XP_030768003.1">
    <property type="nucleotide sequence ID" value="XM_030912143.1"/>
</dbReference>
<feature type="domain" description="CWH43-like N-terminal" evidence="7">
    <location>
        <begin position="21"/>
        <end position="246"/>
    </location>
</feature>
<feature type="transmembrane region" description="Helical" evidence="6">
    <location>
        <begin position="110"/>
        <end position="129"/>
    </location>
</feature>
<evidence type="ECO:0000256" key="6">
    <source>
        <dbReference type="SAM" id="Phobius"/>
    </source>
</evidence>
<name>A0A6J2YV66_SITOR</name>
<reference evidence="9" key="1">
    <citation type="submission" date="2025-08" db="UniProtKB">
        <authorList>
            <consortium name="RefSeq"/>
        </authorList>
    </citation>
    <scope>IDENTIFICATION</scope>
    <source>
        <tissue evidence="9">Gonads</tissue>
    </source>
</reference>
<dbReference type="Pfam" id="PF10277">
    <property type="entry name" value="Frag1"/>
    <property type="match status" value="1"/>
</dbReference>
<comment type="subcellular location">
    <subcellularLocation>
        <location evidence="1">Endomembrane system</location>
        <topology evidence="1">Multi-pass membrane protein</topology>
    </subcellularLocation>
</comment>
<feature type="transmembrane region" description="Helical" evidence="6">
    <location>
        <begin position="172"/>
        <end position="194"/>
    </location>
</feature>
<accession>A0A6J2YV66</accession>
<keyword evidence="5 6" id="KW-0472">Membrane</keyword>
<evidence type="ECO:0000313" key="8">
    <source>
        <dbReference type="Proteomes" id="UP000504635"/>
    </source>
</evidence>
<keyword evidence="3 6" id="KW-0812">Transmembrane</keyword>
<dbReference type="GO" id="GO:0012505">
    <property type="term" value="C:endomembrane system"/>
    <property type="evidence" value="ECO:0007669"/>
    <property type="project" value="UniProtKB-SubCell"/>
</dbReference>
<organism evidence="8 9">
    <name type="scientific">Sitophilus oryzae</name>
    <name type="common">Rice weevil</name>
    <name type="synonym">Curculio oryzae</name>
    <dbReference type="NCBI Taxonomy" id="7048"/>
    <lineage>
        <taxon>Eukaryota</taxon>
        <taxon>Metazoa</taxon>
        <taxon>Ecdysozoa</taxon>
        <taxon>Arthropoda</taxon>
        <taxon>Hexapoda</taxon>
        <taxon>Insecta</taxon>
        <taxon>Pterygota</taxon>
        <taxon>Neoptera</taxon>
        <taxon>Endopterygota</taxon>
        <taxon>Coleoptera</taxon>
        <taxon>Polyphaga</taxon>
        <taxon>Cucujiformia</taxon>
        <taxon>Curculionidae</taxon>
        <taxon>Dryophthorinae</taxon>
        <taxon>Sitophilus</taxon>
    </lineage>
</organism>
<proteinExistence type="inferred from homology"/>
<evidence type="ECO:0000256" key="5">
    <source>
        <dbReference type="ARBA" id="ARBA00023136"/>
    </source>
</evidence>
<evidence type="ECO:0000313" key="9">
    <source>
        <dbReference type="RefSeq" id="XP_030768003.1"/>
    </source>
</evidence>
<feature type="transmembrane region" description="Helical" evidence="6">
    <location>
        <begin position="67"/>
        <end position="89"/>
    </location>
</feature>
<dbReference type="OrthoDB" id="191706at2759"/>
<dbReference type="GeneID" id="115891629"/>
<gene>
    <name evidence="9" type="primary">LOC115891629</name>
</gene>
<dbReference type="AlphaFoldDB" id="A0A6J2YV66"/>
<feature type="transmembrane region" description="Helical" evidence="6">
    <location>
        <begin position="223"/>
        <end position="240"/>
    </location>
</feature>
<dbReference type="InParanoid" id="A0A6J2YV66"/>
<feature type="transmembrane region" description="Helical" evidence="6">
    <location>
        <begin position="135"/>
        <end position="160"/>
    </location>
</feature>
<dbReference type="FunCoup" id="A0A6J2YV66">
    <property type="interactions" value="292"/>
</dbReference>
<keyword evidence="8" id="KW-1185">Reference proteome</keyword>
<dbReference type="InterPro" id="IPR050911">
    <property type="entry name" value="DRAM/TMEM150_Autophagy_Mod"/>
</dbReference>
<dbReference type="PANTHER" id="PTHR21324:SF2">
    <property type="entry name" value="EG:22E5.9 PROTEIN"/>
    <property type="match status" value="1"/>
</dbReference>
<protein>
    <submittedName>
        <fullName evidence="9">DNA damage-regulated autophagy modulator protein 1-like</fullName>
    </submittedName>
</protein>
<dbReference type="PANTHER" id="PTHR21324">
    <property type="entry name" value="FASTING-INDUCIBLE INTEGRAL MEMBRANE PROTEIN TM6P1-RELATED"/>
    <property type="match status" value="1"/>
</dbReference>
<dbReference type="Proteomes" id="UP000504635">
    <property type="component" value="Unplaced"/>
</dbReference>
<sequence length="276" mass="30504">MKKEKEVQKNTSMWNKFGSNLQILPIVIAVLMVGGISVTFYLAYIHFKHVTYLLPYISDTGTIPPESCIFGFVLNILSFLLGVAVYIKYLHVEEICKKHHISKNCSYNKVAIFVGGLTVLGINLVANFQETNAPVVHWSGAILCFVAGSLYLSAQTYIYIKISPVLGQRKTTMFRIFLSIVAVSTSVICVGTGLKALSEFTGEDVTKWQADDGGAKLHQISTNSEWICATALLIYILLFYKEFKDIVWEGPKIILVERITALGSPNITAGSSPKLP</sequence>
<evidence type="ECO:0000256" key="1">
    <source>
        <dbReference type="ARBA" id="ARBA00004127"/>
    </source>
</evidence>
<dbReference type="InterPro" id="IPR019402">
    <property type="entry name" value="CWH43_N"/>
</dbReference>
<dbReference type="KEGG" id="soy:115891629"/>
<feature type="transmembrane region" description="Helical" evidence="6">
    <location>
        <begin position="21"/>
        <end position="47"/>
    </location>
</feature>
<comment type="similarity">
    <text evidence="2">Belongs to the DRAM/TMEM150 family.</text>
</comment>
<keyword evidence="4 6" id="KW-1133">Transmembrane helix</keyword>
<evidence type="ECO:0000256" key="2">
    <source>
        <dbReference type="ARBA" id="ARBA00006565"/>
    </source>
</evidence>